<dbReference type="InterPro" id="IPR012659">
    <property type="entry name" value="CHP02444"/>
</dbReference>
<comment type="caution">
    <text evidence="1">The sequence shown here is derived from an EMBL/GenBank/DDBJ whole genome shotgun (WGS) entry which is preliminary data.</text>
</comment>
<gene>
    <name evidence="1" type="ORF">LCGC14_0002720</name>
</gene>
<dbReference type="Pfam" id="PF09523">
    <property type="entry name" value="DUF2390"/>
    <property type="match status" value="1"/>
</dbReference>
<organism evidence="1">
    <name type="scientific">marine sediment metagenome</name>
    <dbReference type="NCBI Taxonomy" id="412755"/>
    <lineage>
        <taxon>unclassified sequences</taxon>
        <taxon>metagenomes</taxon>
        <taxon>ecological metagenomes</taxon>
    </lineage>
</organism>
<evidence type="ECO:0000313" key="1">
    <source>
        <dbReference type="EMBL" id="KKO12262.1"/>
    </source>
</evidence>
<dbReference type="NCBIfam" id="TIGR02444">
    <property type="entry name" value="TIGR02444 family protein"/>
    <property type="match status" value="1"/>
</dbReference>
<name>A0A0F9YJ26_9ZZZZ</name>
<sequence>MTAPDPQQQPDLLHFARDVYARPGITALCLRLQDEYDVDVVLLLMCCWHGCYHGVLSETGFAQASAFSRHWREQLVRPLRQARRWLKPHPADTAGIAGADQESLRERIKALELDTEFMQLRALAGLVTAAPAGKSAATDNDASTAIRRNLALYAREHNLSTALDESTVSLLSQASLAL</sequence>
<protein>
    <recommendedName>
        <fullName evidence="2">TIGR02444 family protein</fullName>
    </recommendedName>
</protein>
<accession>A0A0F9YJ26</accession>
<reference evidence="1" key="1">
    <citation type="journal article" date="2015" name="Nature">
        <title>Complex archaea that bridge the gap between prokaryotes and eukaryotes.</title>
        <authorList>
            <person name="Spang A."/>
            <person name="Saw J.H."/>
            <person name="Jorgensen S.L."/>
            <person name="Zaremba-Niedzwiedzka K."/>
            <person name="Martijn J."/>
            <person name="Lind A.E."/>
            <person name="van Eijk R."/>
            <person name="Schleper C."/>
            <person name="Guy L."/>
            <person name="Ettema T.J."/>
        </authorList>
    </citation>
    <scope>NUCLEOTIDE SEQUENCE</scope>
</reference>
<evidence type="ECO:0008006" key="2">
    <source>
        <dbReference type="Google" id="ProtNLM"/>
    </source>
</evidence>
<dbReference type="EMBL" id="LAZR01000001">
    <property type="protein sequence ID" value="KKO12262.1"/>
    <property type="molecule type" value="Genomic_DNA"/>
</dbReference>
<proteinExistence type="predicted"/>
<dbReference type="AlphaFoldDB" id="A0A0F9YJ26"/>